<dbReference type="AlphaFoldDB" id="A0A8B6D8D1"/>
<dbReference type="Pfam" id="PF15313">
    <property type="entry name" value="HEXIM"/>
    <property type="match status" value="1"/>
</dbReference>
<keyword evidence="5" id="KW-0175">Coiled coil</keyword>
<gene>
    <name evidence="9" type="ORF">MGAL_10B013852</name>
</gene>
<evidence type="ECO:0000256" key="4">
    <source>
        <dbReference type="ARBA" id="ARBA00023015"/>
    </source>
</evidence>
<evidence type="ECO:0000256" key="3">
    <source>
        <dbReference type="ARBA" id="ARBA00022491"/>
    </source>
</evidence>
<dbReference type="OrthoDB" id="10058500at2759"/>
<feature type="compositionally biased region" description="Basic residues" evidence="8">
    <location>
        <begin position="62"/>
        <end position="79"/>
    </location>
</feature>
<feature type="region of interest" description="Disordered" evidence="8">
    <location>
        <begin position="221"/>
        <end position="247"/>
    </location>
</feature>
<feature type="compositionally biased region" description="Basic and acidic residues" evidence="8">
    <location>
        <begin position="80"/>
        <end position="110"/>
    </location>
</feature>
<keyword evidence="6" id="KW-0804">Transcription</keyword>
<feature type="region of interest" description="Disordered" evidence="8">
    <location>
        <begin position="134"/>
        <end position="189"/>
    </location>
</feature>
<feature type="compositionally biased region" description="Basic and acidic residues" evidence="8">
    <location>
        <begin position="262"/>
        <end position="276"/>
    </location>
</feature>
<dbReference type="Proteomes" id="UP000596742">
    <property type="component" value="Unassembled WGS sequence"/>
</dbReference>
<dbReference type="PRINTS" id="PR02094">
    <property type="entry name" value="HEXIMFAMILY"/>
</dbReference>
<dbReference type="GO" id="GO:0005737">
    <property type="term" value="C:cytoplasm"/>
    <property type="evidence" value="ECO:0007669"/>
    <property type="project" value="InterPro"/>
</dbReference>
<reference evidence="9" key="1">
    <citation type="submission" date="2018-11" db="EMBL/GenBank/DDBJ databases">
        <authorList>
            <person name="Alioto T."/>
            <person name="Alioto T."/>
        </authorList>
    </citation>
    <scope>NUCLEOTIDE SEQUENCE</scope>
</reference>
<feature type="region of interest" description="Disordered" evidence="8">
    <location>
        <begin position="262"/>
        <end position="283"/>
    </location>
</feature>
<evidence type="ECO:0000256" key="6">
    <source>
        <dbReference type="ARBA" id="ARBA00023163"/>
    </source>
</evidence>
<comment type="subcellular location">
    <subcellularLocation>
        <location evidence="1">Nucleus</location>
    </subcellularLocation>
</comment>
<evidence type="ECO:0000313" key="10">
    <source>
        <dbReference type="Proteomes" id="UP000596742"/>
    </source>
</evidence>
<comment type="caution">
    <text evidence="9">The sequence shown here is derived from an EMBL/GenBank/DDBJ whole genome shotgun (WGS) entry which is preliminary data.</text>
</comment>
<feature type="compositionally biased region" description="Low complexity" evidence="8">
    <location>
        <begin position="234"/>
        <end position="245"/>
    </location>
</feature>
<dbReference type="EMBL" id="UYJE01002991">
    <property type="protein sequence ID" value="VDI15488.1"/>
    <property type="molecule type" value="Genomic_DNA"/>
</dbReference>
<accession>A0A8B6D8D1</accession>
<evidence type="ECO:0000256" key="8">
    <source>
        <dbReference type="SAM" id="MobiDB-lite"/>
    </source>
</evidence>
<evidence type="ECO:0000313" key="9">
    <source>
        <dbReference type="EMBL" id="VDI15488.1"/>
    </source>
</evidence>
<dbReference type="GO" id="GO:0004861">
    <property type="term" value="F:cyclin-dependent protein serine/threonine kinase inhibitor activity"/>
    <property type="evidence" value="ECO:0007669"/>
    <property type="project" value="InterPro"/>
</dbReference>
<keyword evidence="10" id="KW-1185">Reference proteome</keyword>
<keyword evidence="4" id="KW-0805">Transcription regulation</keyword>
<keyword evidence="3" id="KW-0678">Repressor</keyword>
<dbReference type="GO" id="GO:0000122">
    <property type="term" value="P:negative regulation of transcription by RNA polymerase II"/>
    <property type="evidence" value="ECO:0007669"/>
    <property type="project" value="InterPro"/>
</dbReference>
<dbReference type="PANTHER" id="PTHR13469">
    <property type="entry name" value="HEXAMETHYLENE BISACETAMIDE INDUCIBLE 1"/>
    <property type="match status" value="1"/>
</dbReference>
<feature type="compositionally biased region" description="Basic and acidic residues" evidence="8">
    <location>
        <begin position="12"/>
        <end position="21"/>
    </location>
</feature>
<feature type="compositionally biased region" description="Polar residues" evidence="8">
    <location>
        <begin position="178"/>
        <end position="189"/>
    </location>
</feature>
<proteinExistence type="inferred from homology"/>
<feature type="compositionally biased region" description="Basic and acidic residues" evidence="8">
    <location>
        <begin position="134"/>
        <end position="154"/>
    </location>
</feature>
<dbReference type="Gene3D" id="6.10.250.2910">
    <property type="match status" value="1"/>
</dbReference>
<evidence type="ECO:0000256" key="1">
    <source>
        <dbReference type="ARBA" id="ARBA00004123"/>
    </source>
</evidence>
<protein>
    <submittedName>
        <fullName evidence="9">Protein HEXIM1/2</fullName>
    </submittedName>
</protein>
<evidence type="ECO:0000256" key="2">
    <source>
        <dbReference type="ARBA" id="ARBA00008409"/>
    </source>
</evidence>
<organism evidence="9 10">
    <name type="scientific">Mytilus galloprovincialis</name>
    <name type="common">Mediterranean mussel</name>
    <dbReference type="NCBI Taxonomy" id="29158"/>
    <lineage>
        <taxon>Eukaryota</taxon>
        <taxon>Metazoa</taxon>
        <taxon>Spiralia</taxon>
        <taxon>Lophotrochozoa</taxon>
        <taxon>Mollusca</taxon>
        <taxon>Bivalvia</taxon>
        <taxon>Autobranchia</taxon>
        <taxon>Pteriomorphia</taxon>
        <taxon>Mytilida</taxon>
        <taxon>Mytiloidea</taxon>
        <taxon>Mytilidae</taxon>
        <taxon>Mytilinae</taxon>
        <taxon>Mytilus</taxon>
    </lineage>
</organism>
<keyword evidence="7" id="KW-0539">Nucleus</keyword>
<dbReference type="InterPro" id="IPR024872">
    <property type="entry name" value="HEXIM"/>
</dbReference>
<sequence>MNVNGSAMMEADFSRGDEKMETTNPLREVPDGEKENRNSCGAPHGVGAVDGNHSEDIDICEKKKKRRRRPKGGMKHKKYKPYDKLSWSERRDLEEKEAVRANQKREDAFKHGHPVAPYNTTQYLMEDHIKNEEINPDLHLEGHCHRINSRESREGSGGGTDSSEESFTSTEDEEIENDSSYQEHQFTETYDNMAAERLRNMSKDELIKDYVELESKLDRLEKRYRRRQMRSKSGESSGSLSSGGEEFMDFDEVKKFQEENRRLKEENELLKKEIGKLSDQGSN</sequence>
<feature type="compositionally biased region" description="Basic and acidic residues" evidence="8">
    <location>
        <begin position="28"/>
        <end position="37"/>
    </location>
</feature>
<feature type="compositionally biased region" description="Basic and acidic residues" evidence="8">
    <location>
        <begin position="52"/>
        <end position="61"/>
    </location>
</feature>
<evidence type="ECO:0000256" key="5">
    <source>
        <dbReference type="ARBA" id="ARBA00023054"/>
    </source>
</evidence>
<feature type="region of interest" description="Disordered" evidence="8">
    <location>
        <begin position="1"/>
        <end position="116"/>
    </location>
</feature>
<name>A0A8B6D8D1_MYTGA</name>
<comment type="similarity">
    <text evidence="2">Belongs to the HEXIM family.</text>
</comment>
<dbReference type="PANTHER" id="PTHR13469:SF8">
    <property type="entry name" value="HEXIM P-TEFB COMPLEX SUBUNIT 1"/>
    <property type="match status" value="1"/>
</dbReference>
<evidence type="ECO:0000256" key="7">
    <source>
        <dbReference type="ARBA" id="ARBA00023242"/>
    </source>
</evidence>
<dbReference type="GO" id="GO:0005654">
    <property type="term" value="C:nucleoplasm"/>
    <property type="evidence" value="ECO:0007669"/>
    <property type="project" value="TreeGrafter"/>
</dbReference>
<dbReference type="GO" id="GO:0097322">
    <property type="term" value="F:7SK snRNA binding"/>
    <property type="evidence" value="ECO:0007669"/>
    <property type="project" value="TreeGrafter"/>
</dbReference>